<evidence type="ECO:0000256" key="6">
    <source>
        <dbReference type="ARBA" id="ARBA00023014"/>
    </source>
</evidence>
<feature type="domain" description="Radical SAM core" evidence="8">
    <location>
        <begin position="4"/>
        <end position="220"/>
    </location>
</feature>
<evidence type="ECO:0000313" key="9">
    <source>
        <dbReference type="EMBL" id="MBR8535318.1"/>
    </source>
</evidence>
<reference evidence="9" key="1">
    <citation type="journal article" date="2018" name="Int. J. Syst. Evol. Microbiol.">
        <title>Carboxylicivirga sediminis sp. nov., isolated from coastal sediment.</title>
        <authorList>
            <person name="Wang F.Q."/>
            <person name="Ren L.H."/>
            <person name="Zou R.J."/>
            <person name="Sun Y.Z."/>
            <person name="Liu X.J."/>
            <person name="Jiang F."/>
            <person name="Liu L.J."/>
        </authorList>
    </citation>
    <scope>NUCLEOTIDE SEQUENCE</scope>
    <source>
        <strain evidence="9">JR1</strain>
    </source>
</reference>
<evidence type="ECO:0000256" key="5">
    <source>
        <dbReference type="ARBA" id="ARBA00023004"/>
    </source>
</evidence>
<keyword evidence="3" id="KW-0949">S-adenosyl-L-methionine</keyword>
<dbReference type="SMART" id="SM00729">
    <property type="entry name" value="Elp3"/>
    <property type="match status" value="1"/>
</dbReference>
<comment type="cofactor">
    <cofactor evidence="1">
        <name>[4Fe-4S] cluster</name>
        <dbReference type="ChEBI" id="CHEBI:49883"/>
    </cofactor>
</comment>
<dbReference type="InterPro" id="IPR050105">
    <property type="entry name" value="MoCo_biosynth_MoaA/MoaC"/>
</dbReference>
<dbReference type="PANTHER" id="PTHR22960">
    <property type="entry name" value="MOLYBDOPTERIN COFACTOR SYNTHESIS PROTEIN A"/>
    <property type="match status" value="1"/>
</dbReference>
<dbReference type="InterPro" id="IPR000385">
    <property type="entry name" value="MoaA_NifB_PqqE_Fe-S-bd_CS"/>
</dbReference>
<keyword evidence="7" id="KW-0501">Molybdenum cofactor biosynthesis</keyword>
<keyword evidence="10" id="KW-1185">Reference proteome</keyword>
<dbReference type="Proteomes" id="UP000679220">
    <property type="component" value="Unassembled WGS sequence"/>
</dbReference>
<proteinExistence type="predicted"/>
<evidence type="ECO:0000259" key="8">
    <source>
        <dbReference type="PROSITE" id="PS51918"/>
    </source>
</evidence>
<dbReference type="RefSeq" id="WP_212189222.1">
    <property type="nucleotide sequence ID" value="NZ_JAGTAR010000008.1"/>
</dbReference>
<dbReference type="SFLD" id="SFLDG01067">
    <property type="entry name" value="SPASM/twitch_domain_containing"/>
    <property type="match status" value="1"/>
</dbReference>
<reference evidence="9" key="2">
    <citation type="submission" date="2021-04" db="EMBL/GenBank/DDBJ databases">
        <authorList>
            <person name="Zhang T."/>
            <person name="Zhang Y."/>
            <person name="Lu D."/>
            <person name="Zuo D."/>
            <person name="Du Z."/>
        </authorList>
    </citation>
    <scope>NUCLEOTIDE SEQUENCE</scope>
    <source>
        <strain evidence="9">JR1</strain>
    </source>
</reference>
<keyword evidence="4" id="KW-0479">Metal-binding</keyword>
<evidence type="ECO:0000256" key="4">
    <source>
        <dbReference type="ARBA" id="ARBA00022723"/>
    </source>
</evidence>
<dbReference type="InterPro" id="IPR006638">
    <property type="entry name" value="Elp3/MiaA/NifB-like_rSAM"/>
</dbReference>
<evidence type="ECO:0000256" key="1">
    <source>
        <dbReference type="ARBA" id="ARBA00001966"/>
    </source>
</evidence>
<dbReference type="InterPro" id="IPR007197">
    <property type="entry name" value="rSAM"/>
</dbReference>
<dbReference type="PANTHER" id="PTHR22960:SF0">
    <property type="entry name" value="MOLYBDENUM COFACTOR BIOSYNTHESIS PROTEIN 1"/>
    <property type="match status" value="1"/>
</dbReference>
<dbReference type="SUPFAM" id="SSF102114">
    <property type="entry name" value="Radical SAM enzymes"/>
    <property type="match status" value="1"/>
</dbReference>
<protein>
    <submittedName>
        <fullName evidence="9">Radical SAM protein</fullName>
    </submittedName>
</protein>
<dbReference type="AlphaFoldDB" id="A0A941IX78"/>
<gene>
    <name evidence="9" type="ORF">KDU71_07085</name>
</gene>
<keyword evidence="6" id="KW-0411">Iron-sulfur</keyword>
<dbReference type="Pfam" id="PF04055">
    <property type="entry name" value="Radical_SAM"/>
    <property type="match status" value="1"/>
</dbReference>
<dbReference type="GO" id="GO:0061799">
    <property type="term" value="F:cyclic pyranopterin monophosphate synthase activity"/>
    <property type="evidence" value="ECO:0007669"/>
    <property type="project" value="TreeGrafter"/>
</dbReference>
<dbReference type="CDD" id="cd01335">
    <property type="entry name" value="Radical_SAM"/>
    <property type="match status" value="1"/>
</dbReference>
<dbReference type="Gene3D" id="3.20.20.70">
    <property type="entry name" value="Aldolase class I"/>
    <property type="match status" value="1"/>
</dbReference>
<dbReference type="SFLD" id="SFLDS00029">
    <property type="entry name" value="Radical_SAM"/>
    <property type="match status" value="1"/>
</dbReference>
<evidence type="ECO:0000313" key="10">
    <source>
        <dbReference type="Proteomes" id="UP000679220"/>
    </source>
</evidence>
<dbReference type="PROSITE" id="PS01305">
    <property type="entry name" value="MOAA_NIFB_PQQE"/>
    <property type="match status" value="1"/>
</dbReference>
<organism evidence="9 10">
    <name type="scientific">Carboxylicivirga sediminis</name>
    <dbReference type="NCBI Taxonomy" id="2006564"/>
    <lineage>
        <taxon>Bacteria</taxon>
        <taxon>Pseudomonadati</taxon>
        <taxon>Bacteroidota</taxon>
        <taxon>Bacteroidia</taxon>
        <taxon>Marinilabiliales</taxon>
        <taxon>Marinilabiliaceae</taxon>
        <taxon>Carboxylicivirga</taxon>
    </lineage>
</organism>
<sequence>MLDAYNRKITYLRVSVTDRCNLRCRYCMPEEGIQLLKHDDVLSLEEIAEVIREGAKMGLKKIRLTGGEPLVRKGIVQLVDMIKQVEGIEEIAMTTNGVLLSKYAKDLKKAGLNRVNISLDTLDAEEFRSITRLGNINDVKKGIKAAQEAGLTPIKINVVKTKFSNKQNIDAIKQFCLDEGLNIRFIHQMDLETGDFSVVEGGEGGNCQLCNRLRLMANGDIKPCLFSNSGFNVKKHGITEAFQLALGAKPLEGTINQNHKFYNIGG</sequence>
<dbReference type="GO" id="GO:0046872">
    <property type="term" value="F:metal ion binding"/>
    <property type="evidence" value="ECO:0007669"/>
    <property type="project" value="UniProtKB-KW"/>
</dbReference>
<keyword evidence="5" id="KW-0408">Iron</keyword>
<evidence type="ECO:0000256" key="2">
    <source>
        <dbReference type="ARBA" id="ARBA00022485"/>
    </source>
</evidence>
<dbReference type="InterPro" id="IPR013785">
    <property type="entry name" value="Aldolase_TIM"/>
</dbReference>
<dbReference type="InterPro" id="IPR058240">
    <property type="entry name" value="rSAM_sf"/>
</dbReference>
<comment type="caution">
    <text evidence="9">The sequence shown here is derived from an EMBL/GenBank/DDBJ whole genome shotgun (WGS) entry which is preliminary data.</text>
</comment>
<dbReference type="GO" id="GO:0061798">
    <property type="term" value="F:GTP 3',8'-cyclase activity"/>
    <property type="evidence" value="ECO:0007669"/>
    <property type="project" value="TreeGrafter"/>
</dbReference>
<dbReference type="SFLD" id="SFLDG01386">
    <property type="entry name" value="main_SPASM_domain-containing"/>
    <property type="match status" value="1"/>
</dbReference>
<dbReference type="GO" id="GO:0051539">
    <property type="term" value="F:4 iron, 4 sulfur cluster binding"/>
    <property type="evidence" value="ECO:0007669"/>
    <property type="project" value="UniProtKB-KW"/>
</dbReference>
<dbReference type="EMBL" id="JAGTAR010000008">
    <property type="protein sequence ID" value="MBR8535318.1"/>
    <property type="molecule type" value="Genomic_DNA"/>
</dbReference>
<evidence type="ECO:0000256" key="7">
    <source>
        <dbReference type="ARBA" id="ARBA00023150"/>
    </source>
</evidence>
<keyword evidence="2" id="KW-0004">4Fe-4S</keyword>
<evidence type="ECO:0000256" key="3">
    <source>
        <dbReference type="ARBA" id="ARBA00022691"/>
    </source>
</evidence>
<name>A0A941IX78_9BACT</name>
<dbReference type="GO" id="GO:0006777">
    <property type="term" value="P:Mo-molybdopterin cofactor biosynthetic process"/>
    <property type="evidence" value="ECO:0007669"/>
    <property type="project" value="UniProtKB-KW"/>
</dbReference>
<dbReference type="PROSITE" id="PS51918">
    <property type="entry name" value="RADICAL_SAM"/>
    <property type="match status" value="1"/>
</dbReference>
<accession>A0A941IX78</accession>